<dbReference type="PANTHER" id="PTHR43280">
    <property type="entry name" value="ARAC-FAMILY TRANSCRIPTIONAL REGULATOR"/>
    <property type="match status" value="1"/>
</dbReference>
<dbReference type="Pfam" id="PF12833">
    <property type="entry name" value="HTH_18"/>
    <property type="match status" value="1"/>
</dbReference>
<sequence>MNSKSDINIYYCGEEACAPGHFFGPAIRPHYLLHFILNGKGYYESRGKRYTVSKGEAFLIRPQEITYYEADKEEPWEYSWVAFDGEKTEEMLKRAGFINEKPICNILKIEDCARYLHQLIKVFDKADSNEYELIGLFYQIFSTAEMVYQKEEEAAEQGYYVKALTFIRHNYGYDIKVTDIARYVGIDRTYLFKIFKHFLGKSVKDYLTEYRLLTAKYMLQRTTYNMTEVALSCGFYDLSSFSRNFKKAEGVTPMQYRSKLLSEIGK</sequence>
<dbReference type="KEGG" id="acht:bsdcttw_24200"/>
<organism evidence="5 6">
    <name type="scientific">Anaerocolumna chitinilytica</name>
    <dbReference type="NCBI Taxonomy" id="1727145"/>
    <lineage>
        <taxon>Bacteria</taxon>
        <taxon>Bacillati</taxon>
        <taxon>Bacillota</taxon>
        <taxon>Clostridia</taxon>
        <taxon>Lachnospirales</taxon>
        <taxon>Lachnospiraceae</taxon>
        <taxon>Anaerocolumna</taxon>
    </lineage>
</organism>
<keyword evidence="2" id="KW-0238">DNA-binding</keyword>
<keyword evidence="3" id="KW-0804">Transcription</keyword>
<proteinExistence type="predicted"/>
<dbReference type="Gene3D" id="2.60.120.280">
    <property type="entry name" value="Regulatory protein AraC"/>
    <property type="match status" value="1"/>
</dbReference>
<dbReference type="GO" id="GO:0043565">
    <property type="term" value="F:sequence-specific DNA binding"/>
    <property type="evidence" value="ECO:0007669"/>
    <property type="project" value="InterPro"/>
</dbReference>
<dbReference type="GO" id="GO:0003700">
    <property type="term" value="F:DNA-binding transcription factor activity"/>
    <property type="evidence" value="ECO:0007669"/>
    <property type="project" value="InterPro"/>
</dbReference>
<evidence type="ECO:0000313" key="6">
    <source>
        <dbReference type="Proteomes" id="UP000515703"/>
    </source>
</evidence>
<feature type="domain" description="HTH araC/xylS-type" evidence="4">
    <location>
        <begin position="161"/>
        <end position="259"/>
    </location>
</feature>
<dbReference type="RefSeq" id="WP_185255155.1">
    <property type="nucleotide sequence ID" value="NZ_AP023368.1"/>
</dbReference>
<dbReference type="PRINTS" id="PR00032">
    <property type="entry name" value="HTHARAC"/>
</dbReference>
<evidence type="ECO:0000256" key="3">
    <source>
        <dbReference type="ARBA" id="ARBA00023163"/>
    </source>
</evidence>
<keyword evidence="1" id="KW-0805">Transcription regulation</keyword>
<dbReference type="EMBL" id="AP023368">
    <property type="protein sequence ID" value="BCJ99379.1"/>
    <property type="molecule type" value="Genomic_DNA"/>
</dbReference>
<dbReference type="SUPFAM" id="SSF51215">
    <property type="entry name" value="Regulatory protein AraC"/>
    <property type="match status" value="1"/>
</dbReference>
<dbReference type="InterPro" id="IPR018062">
    <property type="entry name" value="HTH_AraC-typ_CS"/>
</dbReference>
<dbReference type="InterPro" id="IPR009057">
    <property type="entry name" value="Homeodomain-like_sf"/>
</dbReference>
<gene>
    <name evidence="5" type="ORF">bsdcttw_24200</name>
</gene>
<reference evidence="5 6" key="2">
    <citation type="submission" date="2020-08" db="EMBL/GenBank/DDBJ databases">
        <authorList>
            <person name="Ueki A."/>
            <person name="Tonouchi A."/>
        </authorList>
    </citation>
    <scope>NUCLEOTIDE SEQUENCE [LARGE SCALE GENOMIC DNA]</scope>
    <source>
        <strain evidence="5 6">CTTW</strain>
    </source>
</reference>
<evidence type="ECO:0000256" key="1">
    <source>
        <dbReference type="ARBA" id="ARBA00023015"/>
    </source>
</evidence>
<dbReference type="PROSITE" id="PS00041">
    <property type="entry name" value="HTH_ARAC_FAMILY_1"/>
    <property type="match status" value="1"/>
</dbReference>
<name>A0A7I8DLX2_9FIRM</name>
<dbReference type="Pfam" id="PF02311">
    <property type="entry name" value="AraC_binding"/>
    <property type="match status" value="1"/>
</dbReference>
<keyword evidence="6" id="KW-1185">Reference proteome</keyword>
<dbReference type="InterPro" id="IPR018060">
    <property type="entry name" value="HTH_AraC"/>
</dbReference>
<dbReference type="Proteomes" id="UP000515703">
    <property type="component" value="Chromosome"/>
</dbReference>
<dbReference type="PANTHER" id="PTHR43280:SF2">
    <property type="entry name" value="HTH-TYPE TRANSCRIPTIONAL REGULATOR EXSA"/>
    <property type="match status" value="1"/>
</dbReference>
<dbReference type="CDD" id="cd06986">
    <property type="entry name" value="cupin_MmsR-like_N"/>
    <property type="match status" value="1"/>
</dbReference>
<dbReference type="InterPro" id="IPR037923">
    <property type="entry name" value="HTH-like"/>
</dbReference>
<dbReference type="SUPFAM" id="SSF46689">
    <property type="entry name" value="Homeodomain-like"/>
    <property type="match status" value="2"/>
</dbReference>
<evidence type="ECO:0000313" key="5">
    <source>
        <dbReference type="EMBL" id="BCJ99379.1"/>
    </source>
</evidence>
<protein>
    <submittedName>
        <fullName evidence="5">AraC family transcriptional regulator</fullName>
    </submittedName>
</protein>
<evidence type="ECO:0000256" key="2">
    <source>
        <dbReference type="ARBA" id="ARBA00023125"/>
    </source>
</evidence>
<evidence type="ECO:0000259" key="4">
    <source>
        <dbReference type="PROSITE" id="PS01124"/>
    </source>
</evidence>
<dbReference type="PROSITE" id="PS01124">
    <property type="entry name" value="HTH_ARAC_FAMILY_2"/>
    <property type="match status" value="1"/>
</dbReference>
<dbReference type="InterPro" id="IPR020449">
    <property type="entry name" value="Tscrpt_reg_AraC-type_HTH"/>
</dbReference>
<dbReference type="AlphaFoldDB" id="A0A7I8DLX2"/>
<dbReference type="SMART" id="SM00342">
    <property type="entry name" value="HTH_ARAC"/>
    <property type="match status" value="1"/>
</dbReference>
<reference evidence="5 6" key="1">
    <citation type="submission" date="2020-08" db="EMBL/GenBank/DDBJ databases">
        <title>Draft genome sequencing of an Anaerocolumna strain isolated from anoxic soil subjected to BSD treatment.</title>
        <authorList>
            <person name="Uek A."/>
            <person name="Tonouchi A."/>
        </authorList>
    </citation>
    <scope>NUCLEOTIDE SEQUENCE [LARGE SCALE GENOMIC DNA]</scope>
    <source>
        <strain evidence="5 6">CTTW</strain>
    </source>
</reference>
<dbReference type="Gene3D" id="1.10.10.60">
    <property type="entry name" value="Homeodomain-like"/>
    <property type="match status" value="2"/>
</dbReference>
<dbReference type="InterPro" id="IPR003313">
    <property type="entry name" value="AraC-bd"/>
</dbReference>
<accession>A0A7I8DLX2</accession>